<feature type="transmembrane region" description="Helical" evidence="1">
    <location>
        <begin position="92"/>
        <end position="111"/>
    </location>
</feature>
<dbReference type="AlphaFoldDB" id="A0A1G2QAU6"/>
<reference evidence="2 3" key="1">
    <citation type="journal article" date="2016" name="Nat. Commun.">
        <title>Thousands of microbial genomes shed light on interconnected biogeochemical processes in an aquifer system.</title>
        <authorList>
            <person name="Anantharaman K."/>
            <person name="Brown C.T."/>
            <person name="Hug L.A."/>
            <person name="Sharon I."/>
            <person name="Castelle C.J."/>
            <person name="Probst A.J."/>
            <person name="Thomas B.C."/>
            <person name="Singh A."/>
            <person name="Wilkins M.J."/>
            <person name="Karaoz U."/>
            <person name="Brodie E.L."/>
            <person name="Williams K.H."/>
            <person name="Hubbard S.S."/>
            <person name="Banfield J.F."/>
        </authorList>
    </citation>
    <scope>NUCLEOTIDE SEQUENCE [LARGE SCALE GENOMIC DNA]</scope>
</reference>
<keyword evidence="1" id="KW-0812">Transmembrane</keyword>
<dbReference type="STRING" id="1802435.A2114_01985"/>
<keyword evidence="1" id="KW-1133">Transmembrane helix</keyword>
<feature type="transmembrane region" description="Helical" evidence="1">
    <location>
        <begin position="123"/>
        <end position="140"/>
    </location>
</feature>
<keyword evidence="1" id="KW-0472">Membrane</keyword>
<sequence length="141" mass="15984">MEPIIISYWAVFLSAVAAMVVGALWYSDRFWGRQWRELMGVGESEWLAAKANKGGMFKLYLGGFILELLMAYVLAHLMVLFEAGTLGLSAQLAFWCWLGFVFPVMIGGMLWESRPWRLVTINLVHRLAAMLAITTILFFLS</sequence>
<feature type="transmembrane region" description="Helical" evidence="1">
    <location>
        <begin position="6"/>
        <end position="26"/>
    </location>
</feature>
<proteinExistence type="predicted"/>
<dbReference type="Proteomes" id="UP000176494">
    <property type="component" value="Unassembled WGS sequence"/>
</dbReference>
<dbReference type="EMBL" id="MHTG01000009">
    <property type="protein sequence ID" value="OHA57685.1"/>
    <property type="molecule type" value="Genomic_DNA"/>
</dbReference>
<dbReference type="InterPro" id="IPR013879">
    <property type="entry name" value="DUF1761"/>
</dbReference>
<feature type="transmembrane region" description="Helical" evidence="1">
    <location>
        <begin position="59"/>
        <end position="80"/>
    </location>
</feature>
<evidence type="ECO:0008006" key="4">
    <source>
        <dbReference type="Google" id="ProtNLM"/>
    </source>
</evidence>
<protein>
    <recommendedName>
        <fullName evidence="4">DUF1761 domain-containing protein</fullName>
    </recommendedName>
</protein>
<comment type="caution">
    <text evidence="2">The sequence shown here is derived from an EMBL/GenBank/DDBJ whole genome shotgun (WGS) entry which is preliminary data.</text>
</comment>
<organism evidence="2 3">
    <name type="scientific">Candidatus Vogelbacteria bacterium GWA1_51_14</name>
    <dbReference type="NCBI Taxonomy" id="1802435"/>
    <lineage>
        <taxon>Bacteria</taxon>
        <taxon>Candidatus Vogeliibacteriota</taxon>
    </lineage>
</organism>
<dbReference type="Pfam" id="PF08570">
    <property type="entry name" value="DUF1761"/>
    <property type="match status" value="1"/>
</dbReference>
<name>A0A1G2QAU6_9BACT</name>
<evidence type="ECO:0000313" key="2">
    <source>
        <dbReference type="EMBL" id="OHA57685.1"/>
    </source>
</evidence>
<evidence type="ECO:0000256" key="1">
    <source>
        <dbReference type="SAM" id="Phobius"/>
    </source>
</evidence>
<gene>
    <name evidence="2" type="ORF">A2114_01985</name>
</gene>
<evidence type="ECO:0000313" key="3">
    <source>
        <dbReference type="Proteomes" id="UP000176494"/>
    </source>
</evidence>
<accession>A0A1G2QAU6</accession>